<gene>
    <name evidence="2" type="ORF">LQ327_28695</name>
</gene>
<dbReference type="Proteomes" id="UP001199469">
    <property type="component" value="Unassembled WGS sequence"/>
</dbReference>
<keyword evidence="3" id="KW-1185">Reference proteome</keyword>
<evidence type="ECO:0000313" key="2">
    <source>
        <dbReference type="EMBL" id="MCD2197358.1"/>
    </source>
</evidence>
<reference evidence="2 3" key="1">
    <citation type="submission" date="2021-11" db="EMBL/GenBank/DDBJ databases">
        <title>Draft genome sequence of Actinomycetospora sp. SF1 isolated from the rhizosphere soil.</title>
        <authorList>
            <person name="Duangmal K."/>
            <person name="Chantavorakit T."/>
        </authorList>
    </citation>
    <scope>NUCLEOTIDE SEQUENCE [LARGE SCALE GENOMIC DNA]</scope>
    <source>
        <strain evidence="2 3">TBRC 5722</strain>
    </source>
</reference>
<dbReference type="EMBL" id="JAJNDB010000008">
    <property type="protein sequence ID" value="MCD2197358.1"/>
    <property type="molecule type" value="Genomic_DNA"/>
</dbReference>
<dbReference type="RefSeq" id="WP_230739370.1">
    <property type="nucleotide sequence ID" value="NZ_JAJNDB010000008.1"/>
</dbReference>
<comment type="caution">
    <text evidence="2">The sequence shown here is derived from an EMBL/GenBank/DDBJ whole genome shotgun (WGS) entry which is preliminary data.</text>
</comment>
<evidence type="ECO:0008006" key="4">
    <source>
        <dbReference type="Google" id="ProtNLM"/>
    </source>
</evidence>
<sequence>MTTVLVTGGGDRLDEVSSAVKATGAEVVVVDTPDRLGEAVTGKTFDAYVQLPVAMTPPEGSLVSKVEQFLTQGLLSRFRAAGTVLPTLSPGATVILVGGQTNIDLDAPDDREARVALMRVLAHALRAERAPERLTVRTVDHSWTADQIAAKLRGDGRSETPPPSGGDEGIGKAYADWRAEVVGLMRVEF</sequence>
<proteinExistence type="predicted"/>
<organism evidence="2 3">
    <name type="scientific">Actinomycetospora endophytica</name>
    <dbReference type="NCBI Taxonomy" id="2291215"/>
    <lineage>
        <taxon>Bacteria</taxon>
        <taxon>Bacillati</taxon>
        <taxon>Actinomycetota</taxon>
        <taxon>Actinomycetes</taxon>
        <taxon>Pseudonocardiales</taxon>
        <taxon>Pseudonocardiaceae</taxon>
        <taxon>Actinomycetospora</taxon>
    </lineage>
</organism>
<name>A0ABS8PGK8_9PSEU</name>
<protein>
    <recommendedName>
        <fullName evidence="4">Short subunit dehydrogenase</fullName>
    </recommendedName>
</protein>
<evidence type="ECO:0000256" key="1">
    <source>
        <dbReference type="SAM" id="MobiDB-lite"/>
    </source>
</evidence>
<accession>A0ABS8PGK8</accession>
<feature type="region of interest" description="Disordered" evidence="1">
    <location>
        <begin position="150"/>
        <end position="172"/>
    </location>
</feature>
<evidence type="ECO:0000313" key="3">
    <source>
        <dbReference type="Proteomes" id="UP001199469"/>
    </source>
</evidence>